<evidence type="ECO:0000313" key="2">
    <source>
        <dbReference type="Proteomes" id="UP001151760"/>
    </source>
</evidence>
<dbReference type="EMBL" id="BQNB010019364">
    <property type="protein sequence ID" value="GJT84493.1"/>
    <property type="molecule type" value="Genomic_DNA"/>
</dbReference>
<keyword evidence="2" id="KW-1185">Reference proteome</keyword>
<reference evidence="1" key="1">
    <citation type="journal article" date="2022" name="Int. J. Mol. Sci.">
        <title>Draft Genome of Tanacetum Coccineum: Genomic Comparison of Closely Related Tanacetum-Family Plants.</title>
        <authorList>
            <person name="Yamashiro T."/>
            <person name="Shiraishi A."/>
            <person name="Nakayama K."/>
            <person name="Satake H."/>
        </authorList>
    </citation>
    <scope>NUCLEOTIDE SEQUENCE</scope>
</reference>
<comment type="caution">
    <text evidence="1">The sequence shown here is derived from an EMBL/GenBank/DDBJ whole genome shotgun (WGS) entry which is preliminary data.</text>
</comment>
<protein>
    <submittedName>
        <fullName evidence="1">Uncharacterized protein</fullName>
    </submittedName>
</protein>
<accession>A0ABQ5H9U7</accession>
<name>A0ABQ5H9U7_9ASTR</name>
<organism evidence="1 2">
    <name type="scientific">Tanacetum coccineum</name>
    <dbReference type="NCBI Taxonomy" id="301880"/>
    <lineage>
        <taxon>Eukaryota</taxon>
        <taxon>Viridiplantae</taxon>
        <taxon>Streptophyta</taxon>
        <taxon>Embryophyta</taxon>
        <taxon>Tracheophyta</taxon>
        <taxon>Spermatophyta</taxon>
        <taxon>Magnoliopsida</taxon>
        <taxon>eudicotyledons</taxon>
        <taxon>Gunneridae</taxon>
        <taxon>Pentapetalae</taxon>
        <taxon>asterids</taxon>
        <taxon>campanulids</taxon>
        <taxon>Asterales</taxon>
        <taxon>Asteraceae</taxon>
        <taxon>Asteroideae</taxon>
        <taxon>Anthemideae</taxon>
        <taxon>Anthemidinae</taxon>
        <taxon>Tanacetum</taxon>
    </lineage>
</organism>
<gene>
    <name evidence="1" type="ORF">Tco_1066210</name>
</gene>
<proteinExistence type="predicted"/>
<sequence>MGITDGTKKLESKLDLLATAASLLPTGGLSVGFGGYVGSSRLEPSITSTSDSPCGGRVWKKQEHHILDFNQSGDERRSNIGFGQETFRASEFEHEQAQMTFVGWMAGANIPSLAAMKQTQMLAHTLA</sequence>
<reference evidence="1" key="2">
    <citation type="submission" date="2022-01" db="EMBL/GenBank/DDBJ databases">
        <authorList>
            <person name="Yamashiro T."/>
            <person name="Shiraishi A."/>
            <person name="Satake H."/>
            <person name="Nakayama K."/>
        </authorList>
    </citation>
    <scope>NUCLEOTIDE SEQUENCE</scope>
</reference>
<dbReference type="Proteomes" id="UP001151760">
    <property type="component" value="Unassembled WGS sequence"/>
</dbReference>
<evidence type="ECO:0000313" key="1">
    <source>
        <dbReference type="EMBL" id="GJT84493.1"/>
    </source>
</evidence>